<evidence type="ECO:0000256" key="4">
    <source>
        <dbReference type="ARBA" id="ARBA00022748"/>
    </source>
</evidence>
<dbReference type="InterPro" id="IPR013766">
    <property type="entry name" value="Thioredoxin_domain"/>
</dbReference>
<evidence type="ECO:0000256" key="3">
    <source>
        <dbReference type="ARBA" id="ARBA00022692"/>
    </source>
</evidence>
<dbReference type="Pfam" id="PF02683">
    <property type="entry name" value="DsbD_TM"/>
    <property type="match status" value="1"/>
</dbReference>
<dbReference type="PANTHER" id="PTHR32234">
    <property type="entry name" value="THIOL:DISULFIDE INTERCHANGE PROTEIN DSBD"/>
    <property type="match status" value="1"/>
</dbReference>
<proteinExistence type="predicted"/>
<evidence type="ECO:0000256" key="1">
    <source>
        <dbReference type="ARBA" id="ARBA00004651"/>
    </source>
</evidence>
<feature type="transmembrane region" description="Helical" evidence="7">
    <location>
        <begin position="522"/>
        <end position="539"/>
    </location>
</feature>
<dbReference type="InterPro" id="IPR003834">
    <property type="entry name" value="Cyt_c_assmbl_TM_dom"/>
</dbReference>
<dbReference type="Proteomes" id="UP000185192">
    <property type="component" value="Unassembled WGS sequence"/>
</dbReference>
<dbReference type="GO" id="GO:0017004">
    <property type="term" value="P:cytochrome complex assembly"/>
    <property type="evidence" value="ECO:0007669"/>
    <property type="project" value="UniProtKB-KW"/>
</dbReference>
<dbReference type="Pfam" id="PF13899">
    <property type="entry name" value="Thioredoxin_7"/>
    <property type="match status" value="1"/>
</dbReference>
<keyword evidence="4" id="KW-0201">Cytochrome c-type biogenesis</keyword>
<dbReference type="Gene3D" id="3.40.30.10">
    <property type="entry name" value="Glutaredoxin"/>
    <property type="match status" value="1"/>
</dbReference>
<dbReference type="SUPFAM" id="SSF52833">
    <property type="entry name" value="Thioredoxin-like"/>
    <property type="match status" value="1"/>
</dbReference>
<dbReference type="PANTHER" id="PTHR32234:SF3">
    <property type="entry name" value="SUPPRESSION OF COPPER SENSITIVITY PROTEIN"/>
    <property type="match status" value="1"/>
</dbReference>
<dbReference type="CDD" id="cd02953">
    <property type="entry name" value="DsbDgamma"/>
    <property type="match status" value="1"/>
</dbReference>
<evidence type="ECO:0000259" key="9">
    <source>
        <dbReference type="PROSITE" id="PS51352"/>
    </source>
</evidence>
<feature type="transmembrane region" description="Helical" evidence="7">
    <location>
        <begin position="479"/>
        <end position="502"/>
    </location>
</feature>
<comment type="subcellular location">
    <subcellularLocation>
        <location evidence="1">Cell membrane</location>
        <topology evidence="1">Multi-pass membrane protein</topology>
    </subcellularLocation>
</comment>
<feature type="transmembrane region" description="Helical" evidence="7">
    <location>
        <begin position="323"/>
        <end position="348"/>
    </location>
</feature>
<evidence type="ECO:0000256" key="7">
    <source>
        <dbReference type="SAM" id="Phobius"/>
    </source>
</evidence>
<keyword evidence="11" id="KW-1185">Reference proteome</keyword>
<dbReference type="PROSITE" id="PS51352">
    <property type="entry name" value="THIOREDOXIN_2"/>
    <property type="match status" value="1"/>
</dbReference>
<feature type="transmembrane region" description="Helical" evidence="7">
    <location>
        <begin position="545"/>
        <end position="564"/>
    </location>
</feature>
<dbReference type="GO" id="GO:0045454">
    <property type="term" value="P:cell redox homeostasis"/>
    <property type="evidence" value="ECO:0007669"/>
    <property type="project" value="TreeGrafter"/>
</dbReference>
<dbReference type="InterPro" id="IPR036249">
    <property type="entry name" value="Thioredoxin-like_sf"/>
</dbReference>
<gene>
    <name evidence="10" type="ORF">SAMN02745824_3203</name>
</gene>
<sequence>MTDKFLSTKSRAKANWMTAMQTLVAALFFSLLLSVSPARAQNLTMEQIAPAGFSEKKELNVPATLVAESRQVQAGQSVTLAFVMTPKPTWHGYWENPGDAGIGMSFDWTLPDGVTAGKAQYPVPDTLLISGIMNYIYKGDYAVLVNLVVSERVQPGPLPISVKSEWLACTDEICVPEQDELSIDLEVVGPDAAVALDSAFNAWREALPRRLGSAATFGVENDIFRLSVPFPADIEISDPYFFIREDGIVDYGAPQKVNRDGDRLIIETAARGDGLEQISGVLKVGPDMGLSLNANEGKVEMSGIPFVGNTNGGLGDGQSQLSLLLLALGGAVLGGLLLNLMPCVFPILSLKAISLAKAGGDQAVVRRDALAYTAGVVVVATALGALLLALRASGAAVGWAFQLQDPRIIFVLLALVTAIGLNLAGLFELPNIQFGNKLTQKDGPTGSFWTGALAAFVATPCTGPFMAAALGATIILPPIAALVIFAGLGIGLALPFLLIAFVPAIRDRLPRPGAWLDSFRKIMAIPMLLTSVGLIWLLGRQIGTDALGVSLMFLLLVSLFLWWFGSGQIKGVSRGAITTAAVAVAIIGGIALLPGDDVMDERRVASASTATLPSEPFAETRLAELRAAGQPVFAYFTADWCITCKANEAAAVQRQETADAFAAANVAVLMGDWTRPDPEISKFLEKHGRAGVPLYLFYAPGKEPVILPQILTVGTLTDLVNPPERMADAR</sequence>
<keyword evidence="3 7" id="KW-0812">Transmembrane</keyword>
<organism evidence="10 11">
    <name type="scientific">Parasphingorhabdus marina DSM 22363</name>
    <dbReference type="NCBI Taxonomy" id="1123272"/>
    <lineage>
        <taxon>Bacteria</taxon>
        <taxon>Pseudomonadati</taxon>
        <taxon>Pseudomonadota</taxon>
        <taxon>Alphaproteobacteria</taxon>
        <taxon>Sphingomonadales</taxon>
        <taxon>Sphingomonadaceae</taxon>
        <taxon>Parasphingorhabdus</taxon>
    </lineage>
</organism>
<evidence type="ECO:0000313" key="10">
    <source>
        <dbReference type="EMBL" id="SIO16751.1"/>
    </source>
</evidence>
<feature type="chain" id="PRO_5012365042" evidence="8">
    <location>
        <begin position="41"/>
        <end position="730"/>
    </location>
</feature>
<keyword evidence="6 7" id="KW-0472">Membrane</keyword>
<evidence type="ECO:0000256" key="2">
    <source>
        <dbReference type="ARBA" id="ARBA00022475"/>
    </source>
</evidence>
<accession>A0A1N6HAA0</accession>
<feature type="transmembrane region" description="Helical" evidence="7">
    <location>
        <begin position="448"/>
        <end position="473"/>
    </location>
</feature>
<reference evidence="11" key="1">
    <citation type="submission" date="2016-11" db="EMBL/GenBank/DDBJ databases">
        <authorList>
            <person name="Varghese N."/>
            <person name="Submissions S."/>
        </authorList>
    </citation>
    <scope>NUCLEOTIDE SEQUENCE [LARGE SCALE GENOMIC DNA]</scope>
    <source>
        <strain evidence="11">DSM 22363</strain>
    </source>
</reference>
<dbReference type="AlphaFoldDB" id="A0A1N6HAA0"/>
<feature type="transmembrane region" description="Helical" evidence="7">
    <location>
        <begin position="369"/>
        <end position="388"/>
    </location>
</feature>
<dbReference type="InterPro" id="IPR028250">
    <property type="entry name" value="DsbDN"/>
</dbReference>
<keyword evidence="2" id="KW-1003">Cell membrane</keyword>
<name>A0A1N6HAA0_9SPHN</name>
<keyword evidence="5 7" id="KW-1133">Transmembrane helix</keyword>
<dbReference type="InterPro" id="IPR035671">
    <property type="entry name" value="DsbD_gamma"/>
</dbReference>
<feature type="signal peptide" evidence="8">
    <location>
        <begin position="1"/>
        <end position="40"/>
    </location>
</feature>
<dbReference type="GO" id="GO:0015035">
    <property type="term" value="F:protein-disulfide reductase activity"/>
    <property type="evidence" value="ECO:0007669"/>
    <property type="project" value="TreeGrafter"/>
</dbReference>
<protein>
    <submittedName>
        <fullName evidence="10">Thiol:disulfide interchange protein</fullName>
    </submittedName>
</protein>
<evidence type="ECO:0000256" key="8">
    <source>
        <dbReference type="SAM" id="SignalP"/>
    </source>
</evidence>
<dbReference type="EMBL" id="FSQW01000002">
    <property type="protein sequence ID" value="SIO16751.1"/>
    <property type="molecule type" value="Genomic_DNA"/>
</dbReference>
<keyword evidence="8" id="KW-0732">Signal</keyword>
<evidence type="ECO:0000256" key="5">
    <source>
        <dbReference type="ARBA" id="ARBA00022989"/>
    </source>
</evidence>
<feature type="domain" description="Thioredoxin" evidence="9">
    <location>
        <begin position="592"/>
        <end position="730"/>
    </location>
</feature>
<evidence type="ECO:0000256" key="6">
    <source>
        <dbReference type="ARBA" id="ARBA00023136"/>
    </source>
</evidence>
<dbReference type="RefSeq" id="WP_239447456.1">
    <property type="nucleotide sequence ID" value="NZ_FSQW01000002.1"/>
</dbReference>
<feature type="transmembrane region" description="Helical" evidence="7">
    <location>
        <begin position="576"/>
        <end position="593"/>
    </location>
</feature>
<dbReference type="STRING" id="1123272.SAMN02745824_3203"/>
<feature type="transmembrane region" description="Helical" evidence="7">
    <location>
        <begin position="408"/>
        <end position="427"/>
    </location>
</feature>
<dbReference type="GO" id="GO:0005886">
    <property type="term" value="C:plasma membrane"/>
    <property type="evidence" value="ECO:0007669"/>
    <property type="project" value="UniProtKB-SubCell"/>
</dbReference>
<dbReference type="Pfam" id="PF11412">
    <property type="entry name" value="DsbD_N"/>
    <property type="match status" value="1"/>
</dbReference>
<evidence type="ECO:0000313" key="11">
    <source>
        <dbReference type="Proteomes" id="UP000185192"/>
    </source>
</evidence>